<evidence type="ECO:0000313" key="2">
    <source>
        <dbReference type="Proteomes" id="UP001305815"/>
    </source>
</evidence>
<protein>
    <recommendedName>
        <fullName evidence="3">Exonuclease domain-containing protein</fullName>
    </recommendedName>
</protein>
<proteinExistence type="predicted"/>
<organism evidence="1 2">
    <name type="scientific">Claveliimonas bilis</name>
    <dbReference type="NCBI Taxonomy" id="3028070"/>
    <lineage>
        <taxon>Bacteria</taxon>
        <taxon>Bacillati</taxon>
        <taxon>Bacillota</taxon>
        <taxon>Clostridia</taxon>
        <taxon>Lachnospirales</taxon>
        <taxon>Lachnospiraceae</taxon>
        <taxon>Claveliimonas</taxon>
    </lineage>
</organism>
<sequence length="49" mass="5335">MVSVWVFDLERTGLTSAGEIRKWGTETIVLNAIDGGYIQPNADPGIEVD</sequence>
<dbReference type="Proteomes" id="UP001305815">
    <property type="component" value="Chromosome"/>
</dbReference>
<dbReference type="EMBL" id="AP027742">
    <property type="protein sequence ID" value="BDZ78087.1"/>
    <property type="molecule type" value="Genomic_DNA"/>
</dbReference>
<evidence type="ECO:0008006" key="3">
    <source>
        <dbReference type="Google" id="ProtNLM"/>
    </source>
</evidence>
<gene>
    <name evidence="1" type="ORF">Lac1_22700</name>
</gene>
<keyword evidence="2" id="KW-1185">Reference proteome</keyword>
<reference evidence="2" key="1">
    <citation type="journal article" date="2023" name="Int. J. Syst. Evol. Microbiol.">
        <title>Claveliimonas bilis gen. nov., sp. nov., deoxycholic acid-producing bacteria isolated from human faeces, and reclassification of Sellimonas monacensis Zenner et al. 2021 as Claveliimonas monacensis comb. nov.</title>
        <authorList>
            <person name="Hisatomi A."/>
            <person name="Kastawa N.W.E.P.G."/>
            <person name="Song I."/>
            <person name="Ohkuma M."/>
            <person name="Fukiya S."/>
            <person name="Sakamoto M."/>
        </authorList>
    </citation>
    <scope>NUCLEOTIDE SEQUENCE [LARGE SCALE GENOMIC DNA]</scope>
    <source>
        <strain evidence="2">12BBH14</strain>
    </source>
</reference>
<evidence type="ECO:0000313" key="1">
    <source>
        <dbReference type="EMBL" id="BDZ78087.1"/>
    </source>
</evidence>
<name>A0ABM8I6L5_9FIRM</name>
<accession>A0ABM8I6L5</accession>